<evidence type="ECO:0000256" key="1">
    <source>
        <dbReference type="ARBA" id="ARBA00006576"/>
    </source>
</evidence>
<dbReference type="InterPro" id="IPR016193">
    <property type="entry name" value="Cytidine_deaminase-like"/>
</dbReference>
<sequence>MTADLDHDLADQELVAVATRLVVDRARGDDHTVACAARDRDGRIVTGLNVYHFTGGPCAELVTIGAAAAVGAYDLVTVVAVGSDGRGVLPPCGRCRQVLLDYFPLVGVVVPTADGPRTVPVRELLPYAYEVAENNSPHTDTEDPEDPA</sequence>
<dbReference type="EMBL" id="BMMV01000023">
    <property type="protein sequence ID" value="GGK18693.1"/>
    <property type="molecule type" value="Genomic_DNA"/>
</dbReference>
<evidence type="ECO:0000259" key="5">
    <source>
        <dbReference type="PROSITE" id="PS51747"/>
    </source>
</evidence>
<dbReference type="PANTHER" id="PTHR11644">
    <property type="entry name" value="CYTIDINE DEAMINASE"/>
    <property type="match status" value="1"/>
</dbReference>
<comment type="caution">
    <text evidence="6">The sequence shown here is derived from an EMBL/GenBank/DDBJ whole genome shotgun (WGS) entry which is preliminary data.</text>
</comment>
<dbReference type="CDD" id="cd01283">
    <property type="entry name" value="cytidine_deaminase"/>
    <property type="match status" value="1"/>
</dbReference>
<keyword evidence="3" id="KW-0378">Hydrolase</keyword>
<dbReference type="Gene3D" id="3.40.140.10">
    <property type="entry name" value="Cytidine Deaminase, domain 2"/>
    <property type="match status" value="1"/>
</dbReference>
<evidence type="ECO:0000256" key="2">
    <source>
        <dbReference type="ARBA" id="ARBA00022723"/>
    </source>
</evidence>
<protein>
    <submittedName>
        <fullName evidence="6">Cytidine deaminase</fullName>
    </submittedName>
</protein>
<dbReference type="PANTHER" id="PTHR11644:SF2">
    <property type="entry name" value="CYTIDINE DEAMINASE"/>
    <property type="match status" value="1"/>
</dbReference>
<dbReference type="InterPro" id="IPR016192">
    <property type="entry name" value="APOBEC/CMP_deaminase_Zn-bd"/>
</dbReference>
<dbReference type="SUPFAM" id="SSF53927">
    <property type="entry name" value="Cytidine deaminase-like"/>
    <property type="match status" value="1"/>
</dbReference>
<name>A0ABQ2ESP1_9ACTN</name>
<feature type="domain" description="CMP/dCMP-type deaminase" evidence="5">
    <location>
        <begin position="5"/>
        <end position="132"/>
    </location>
</feature>
<proteinExistence type="inferred from homology"/>
<gene>
    <name evidence="6" type="ORF">GCM10011583_58170</name>
</gene>
<dbReference type="Proteomes" id="UP000660265">
    <property type="component" value="Unassembled WGS sequence"/>
</dbReference>
<reference evidence="7" key="1">
    <citation type="journal article" date="2019" name="Int. J. Syst. Evol. Microbiol.">
        <title>The Global Catalogue of Microorganisms (GCM) 10K type strain sequencing project: providing services to taxonomists for standard genome sequencing and annotation.</title>
        <authorList>
            <consortium name="The Broad Institute Genomics Platform"/>
            <consortium name="The Broad Institute Genome Sequencing Center for Infectious Disease"/>
            <person name="Wu L."/>
            <person name="Ma J."/>
        </authorList>
    </citation>
    <scope>NUCLEOTIDE SEQUENCE [LARGE SCALE GENOMIC DNA]</scope>
    <source>
        <strain evidence="7">CGMCC 4.7275</strain>
    </source>
</reference>
<keyword evidence="2" id="KW-0479">Metal-binding</keyword>
<dbReference type="RefSeq" id="WP_189110542.1">
    <property type="nucleotide sequence ID" value="NZ_BMMV01000023.1"/>
</dbReference>
<evidence type="ECO:0000256" key="3">
    <source>
        <dbReference type="ARBA" id="ARBA00022801"/>
    </source>
</evidence>
<keyword evidence="7" id="KW-1185">Reference proteome</keyword>
<dbReference type="InterPro" id="IPR050202">
    <property type="entry name" value="Cyt/Deoxycyt_deaminase"/>
</dbReference>
<accession>A0ABQ2ESP1</accession>
<evidence type="ECO:0000313" key="6">
    <source>
        <dbReference type="EMBL" id="GGK18693.1"/>
    </source>
</evidence>
<evidence type="ECO:0000313" key="7">
    <source>
        <dbReference type="Proteomes" id="UP000660265"/>
    </source>
</evidence>
<dbReference type="Pfam" id="PF00383">
    <property type="entry name" value="dCMP_cyt_deam_1"/>
    <property type="match status" value="1"/>
</dbReference>
<dbReference type="PROSITE" id="PS00903">
    <property type="entry name" value="CYT_DCMP_DEAMINASES_1"/>
    <property type="match status" value="1"/>
</dbReference>
<evidence type="ECO:0000256" key="4">
    <source>
        <dbReference type="ARBA" id="ARBA00022833"/>
    </source>
</evidence>
<organism evidence="6 7">
    <name type="scientific">Streptomyces camponoticapitis</name>
    <dbReference type="NCBI Taxonomy" id="1616125"/>
    <lineage>
        <taxon>Bacteria</taxon>
        <taxon>Bacillati</taxon>
        <taxon>Actinomycetota</taxon>
        <taxon>Actinomycetes</taxon>
        <taxon>Kitasatosporales</taxon>
        <taxon>Streptomycetaceae</taxon>
        <taxon>Streptomyces</taxon>
    </lineage>
</organism>
<dbReference type="PROSITE" id="PS51747">
    <property type="entry name" value="CYT_DCMP_DEAMINASES_2"/>
    <property type="match status" value="1"/>
</dbReference>
<keyword evidence="4" id="KW-0862">Zinc</keyword>
<comment type="similarity">
    <text evidence="1">Belongs to the cytidine and deoxycytidylate deaminase family.</text>
</comment>
<dbReference type="InterPro" id="IPR002125">
    <property type="entry name" value="CMP_dCMP_dom"/>
</dbReference>